<evidence type="ECO:0000313" key="3">
    <source>
        <dbReference type="Proteomes" id="UP000075901"/>
    </source>
</evidence>
<organism evidence="2 3">
    <name type="scientific">Anopheles maculatus</name>
    <dbReference type="NCBI Taxonomy" id="74869"/>
    <lineage>
        <taxon>Eukaryota</taxon>
        <taxon>Metazoa</taxon>
        <taxon>Ecdysozoa</taxon>
        <taxon>Arthropoda</taxon>
        <taxon>Hexapoda</taxon>
        <taxon>Insecta</taxon>
        <taxon>Pterygota</taxon>
        <taxon>Neoptera</taxon>
        <taxon>Endopterygota</taxon>
        <taxon>Diptera</taxon>
        <taxon>Nematocera</taxon>
        <taxon>Culicoidea</taxon>
        <taxon>Culicidae</taxon>
        <taxon>Anophelinae</taxon>
        <taxon>Anopheles</taxon>
        <taxon>Anopheles maculatus group</taxon>
    </lineage>
</organism>
<feature type="region of interest" description="Disordered" evidence="1">
    <location>
        <begin position="99"/>
        <end position="135"/>
    </location>
</feature>
<name>A0A182SRV7_9DIPT</name>
<dbReference type="EnsemblMetazoa" id="AMAM012162-RA">
    <property type="protein sequence ID" value="AMAM012162-PA"/>
    <property type="gene ID" value="AMAM012162"/>
</dbReference>
<evidence type="ECO:0000256" key="1">
    <source>
        <dbReference type="SAM" id="MobiDB-lite"/>
    </source>
</evidence>
<proteinExistence type="predicted"/>
<reference evidence="3" key="1">
    <citation type="submission" date="2013-09" db="EMBL/GenBank/DDBJ databases">
        <title>The Genome Sequence of Anopheles maculatus species B.</title>
        <authorList>
            <consortium name="The Broad Institute Genomics Platform"/>
            <person name="Neafsey D.E."/>
            <person name="Besansky N."/>
            <person name="Howell P."/>
            <person name="Walton C."/>
            <person name="Young S.K."/>
            <person name="Zeng Q."/>
            <person name="Gargeya S."/>
            <person name="Fitzgerald M."/>
            <person name="Haas B."/>
            <person name="Abouelleil A."/>
            <person name="Allen A.W."/>
            <person name="Alvarado L."/>
            <person name="Arachchi H.M."/>
            <person name="Berlin A.M."/>
            <person name="Chapman S.B."/>
            <person name="Gainer-Dewar J."/>
            <person name="Goldberg J."/>
            <person name="Griggs A."/>
            <person name="Gujja S."/>
            <person name="Hansen M."/>
            <person name="Howarth C."/>
            <person name="Imamovic A."/>
            <person name="Ireland A."/>
            <person name="Larimer J."/>
            <person name="McCowan C."/>
            <person name="Murphy C."/>
            <person name="Pearson M."/>
            <person name="Poon T.W."/>
            <person name="Priest M."/>
            <person name="Roberts A."/>
            <person name="Saif S."/>
            <person name="Shea T."/>
            <person name="Sisk P."/>
            <person name="Sykes S."/>
            <person name="Wortman J."/>
            <person name="Nusbaum C."/>
            <person name="Birren B."/>
        </authorList>
    </citation>
    <scope>NUCLEOTIDE SEQUENCE [LARGE SCALE GENOMIC DNA]</scope>
    <source>
        <strain evidence="3">maculatus3</strain>
    </source>
</reference>
<feature type="compositionally biased region" description="Polar residues" evidence="1">
    <location>
        <begin position="62"/>
        <end position="71"/>
    </location>
</feature>
<dbReference type="VEuPathDB" id="VectorBase:AMAM012162"/>
<feature type="compositionally biased region" description="Low complexity" evidence="1">
    <location>
        <begin position="116"/>
        <end position="125"/>
    </location>
</feature>
<accession>A0A182SRV7</accession>
<feature type="compositionally biased region" description="Polar residues" evidence="1">
    <location>
        <begin position="33"/>
        <end position="53"/>
    </location>
</feature>
<dbReference type="AlphaFoldDB" id="A0A182SRV7"/>
<keyword evidence="3" id="KW-1185">Reference proteome</keyword>
<protein>
    <submittedName>
        <fullName evidence="2">Uncharacterized protein</fullName>
    </submittedName>
</protein>
<feature type="compositionally biased region" description="Polar residues" evidence="1">
    <location>
        <begin position="1"/>
        <end position="10"/>
    </location>
</feature>
<feature type="region of interest" description="Disordered" evidence="1">
    <location>
        <begin position="1"/>
        <end position="81"/>
    </location>
</feature>
<sequence>MTRPTSACSSTGQQTGAAGGGGEPEAAAAYITQHINSYLTPEQQQRHGYSSDSPKPLPPQSPSNGSYTAKTNPPRRIITYGGGPKLEFNLLKHEQYYSDPNVGKRRRDGDRNFPSASDEAAAQAGDADDEDDTARPIDLTKKTRLLPVMPIVSVQYQYDRAPQQQPLAMVTPLQSQPIPITLFLPTTHERCDREQTLQQHSAIYDERCHPQQKQQQVIVRVSDVLAPFTGTANLLTTLVSNTDKIPLVMGPFEPTGGATPGGACFTGHTN</sequence>
<evidence type="ECO:0000313" key="2">
    <source>
        <dbReference type="EnsemblMetazoa" id="AMAM012162-PA"/>
    </source>
</evidence>
<dbReference type="Proteomes" id="UP000075901">
    <property type="component" value="Unassembled WGS sequence"/>
</dbReference>
<reference evidence="2" key="2">
    <citation type="submission" date="2020-05" db="UniProtKB">
        <authorList>
            <consortium name="EnsemblMetazoa"/>
        </authorList>
    </citation>
    <scope>IDENTIFICATION</scope>
    <source>
        <strain evidence="2">maculatus3</strain>
    </source>
</reference>